<sequence>MHIFLKFLVIAALLACERAPTAADVVVAEVPAAPVDAPALAPTPVPVVPVAPVDAVDDGPLGVDTCDRYVDNYRRCIAEALPADERPIHTRVLDGQRLAWARARADQALAAGLADACEAATTAARVSVPRCKHWSSPPE</sequence>
<dbReference type="Proteomes" id="UP001139031">
    <property type="component" value="Unassembled WGS sequence"/>
</dbReference>
<keyword evidence="3" id="KW-1185">Reference proteome</keyword>
<dbReference type="EMBL" id="JAIRAU010000035">
    <property type="protein sequence ID" value="MBZ5712830.1"/>
    <property type="molecule type" value="Genomic_DNA"/>
</dbReference>
<evidence type="ECO:0008006" key="4">
    <source>
        <dbReference type="Google" id="ProtNLM"/>
    </source>
</evidence>
<feature type="signal peptide" evidence="1">
    <location>
        <begin position="1"/>
        <end position="22"/>
    </location>
</feature>
<protein>
    <recommendedName>
        <fullName evidence="4">Lysozyme inhibitor LprI N-terminal domain-containing protein</fullName>
    </recommendedName>
</protein>
<evidence type="ECO:0000256" key="1">
    <source>
        <dbReference type="SAM" id="SignalP"/>
    </source>
</evidence>
<feature type="chain" id="PRO_5047409527" description="Lysozyme inhibitor LprI N-terminal domain-containing protein" evidence="1">
    <location>
        <begin position="23"/>
        <end position="139"/>
    </location>
</feature>
<evidence type="ECO:0000313" key="3">
    <source>
        <dbReference type="Proteomes" id="UP001139031"/>
    </source>
</evidence>
<proteinExistence type="predicted"/>
<comment type="caution">
    <text evidence="2">The sequence shown here is derived from an EMBL/GenBank/DDBJ whole genome shotgun (WGS) entry which is preliminary data.</text>
</comment>
<evidence type="ECO:0000313" key="2">
    <source>
        <dbReference type="EMBL" id="MBZ5712830.1"/>
    </source>
</evidence>
<dbReference type="RefSeq" id="WP_224194584.1">
    <property type="nucleotide sequence ID" value="NZ_JAIRAU010000035.1"/>
</dbReference>
<organism evidence="2 3">
    <name type="scientific">Nannocystis pusilla</name>
    <dbReference type="NCBI Taxonomy" id="889268"/>
    <lineage>
        <taxon>Bacteria</taxon>
        <taxon>Pseudomonadati</taxon>
        <taxon>Myxococcota</taxon>
        <taxon>Polyangia</taxon>
        <taxon>Nannocystales</taxon>
        <taxon>Nannocystaceae</taxon>
        <taxon>Nannocystis</taxon>
    </lineage>
</organism>
<name>A0ABS7TX44_9BACT</name>
<accession>A0ABS7TX44</accession>
<gene>
    <name evidence="2" type="ORF">K7C98_26625</name>
</gene>
<reference evidence="2" key="1">
    <citation type="submission" date="2021-08" db="EMBL/GenBank/DDBJ databases">
        <authorList>
            <person name="Stevens D.C."/>
        </authorList>
    </citation>
    <scope>NUCLEOTIDE SEQUENCE</scope>
    <source>
        <strain evidence="2">DSM 53165</strain>
    </source>
</reference>
<keyword evidence="1" id="KW-0732">Signal</keyword>